<feature type="region of interest" description="Disordered" evidence="15">
    <location>
        <begin position="403"/>
        <end position="440"/>
    </location>
</feature>
<protein>
    <recommendedName>
        <fullName evidence="5">Histone-lysine N-methyltransferase SET9</fullName>
        <ecNumber evidence="12">2.1.1.372</ecNumber>
    </recommendedName>
    <alternativeName>
        <fullName evidence="4">Histone-lysine N-methyltransferase set9</fullName>
    </alternativeName>
    <alternativeName>
        <fullName evidence="13">SET domain protein 9</fullName>
    </alternativeName>
</protein>
<evidence type="ECO:0000256" key="6">
    <source>
        <dbReference type="ARBA" id="ARBA00022454"/>
    </source>
</evidence>
<dbReference type="GO" id="GO:0005634">
    <property type="term" value="C:nucleus"/>
    <property type="evidence" value="ECO:0007669"/>
    <property type="project" value="UniProtKB-SubCell"/>
</dbReference>
<evidence type="ECO:0000256" key="1">
    <source>
        <dbReference type="ARBA" id="ARBA00001984"/>
    </source>
</evidence>
<keyword evidence="9" id="KW-0949">S-adenosyl-L-methionine</keyword>
<evidence type="ECO:0000256" key="5">
    <source>
        <dbReference type="ARBA" id="ARBA00015413"/>
    </source>
</evidence>
<dbReference type="PROSITE" id="PS50280">
    <property type="entry name" value="SET"/>
    <property type="match status" value="1"/>
</dbReference>
<dbReference type="RefSeq" id="XP_031870818.1">
    <property type="nucleotide sequence ID" value="XM_032014218.1"/>
</dbReference>
<dbReference type="GO" id="GO:0005694">
    <property type="term" value="C:chromosome"/>
    <property type="evidence" value="ECO:0007669"/>
    <property type="project" value="UniProtKB-SubCell"/>
</dbReference>
<dbReference type="Gene3D" id="2.170.270.10">
    <property type="entry name" value="SET domain"/>
    <property type="match status" value="1"/>
</dbReference>
<feature type="domain" description="SET" evidence="16">
    <location>
        <begin position="114"/>
        <end position="228"/>
    </location>
</feature>
<dbReference type="EC" id="2.1.1.372" evidence="12"/>
<comment type="subcellular location">
    <subcellularLocation>
        <location evidence="3">Chromosome</location>
    </subcellularLocation>
    <subcellularLocation>
        <location evidence="2">Nucleus</location>
    </subcellularLocation>
</comment>
<evidence type="ECO:0000256" key="7">
    <source>
        <dbReference type="ARBA" id="ARBA00022603"/>
    </source>
</evidence>
<gene>
    <name evidence="17" type="ORF">BP5553_05595</name>
</gene>
<keyword evidence="18" id="KW-1185">Reference proteome</keyword>
<name>A0A370TRK6_9HELO</name>
<dbReference type="Pfam" id="PF00856">
    <property type="entry name" value="SET"/>
    <property type="match status" value="1"/>
</dbReference>
<dbReference type="PROSITE" id="PS51567">
    <property type="entry name" value="SAM_MT43_SUVAR420_1"/>
    <property type="match status" value="1"/>
</dbReference>
<evidence type="ECO:0000256" key="2">
    <source>
        <dbReference type="ARBA" id="ARBA00004123"/>
    </source>
</evidence>
<evidence type="ECO:0000313" key="17">
    <source>
        <dbReference type="EMBL" id="RDL38162.1"/>
    </source>
</evidence>
<dbReference type="PANTHER" id="PTHR12977">
    <property type="entry name" value="SUPPRESSOR OF VARIEGATION 4-20-RELATED"/>
    <property type="match status" value="1"/>
</dbReference>
<dbReference type="InterPro" id="IPR039977">
    <property type="entry name" value="Suv4-20/Set9"/>
</dbReference>
<comment type="function">
    <text evidence="1">Histone methyltransferase that trimethylates 'Lys-20' of histone H4 to form H4K20me3.</text>
</comment>
<dbReference type="InterPro" id="IPR025783">
    <property type="entry name" value="Set9_fungi"/>
</dbReference>
<feature type="region of interest" description="Disordered" evidence="15">
    <location>
        <begin position="654"/>
        <end position="707"/>
    </location>
</feature>
<dbReference type="InterPro" id="IPR041938">
    <property type="entry name" value="Hist-Lys_N-MTase_N"/>
</dbReference>
<comment type="caution">
    <text evidence="17">The sequence shown here is derived from an EMBL/GenBank/DDBJ whole genome shotgun (WGS) entry which is preliminary data.</text>
</comment>
<evidence type="ECO:0000256" key="13">
    <source>
        <dbReference type="ARBA" id="ARBA00030653"/>
    </source>
</evidence>
<evidence type="ECO:0000256" key="9">
    <source>
        <dbReference type="ARBA" id="ARBA00022691"/>
    </source>
</evidence>
<proteinExistence type="predicted"/>
<evidence type="ECO:0000256" key="14">
    <source>
        <dbReference type="ARBA" id="ARBA00048081"/>
    </source>
</evidence>
<dbReference type="Gene3D" id="1.10.10.1700">
    <property type="entry name" value="Histone-lysine N-methyltransferase"/>
    <property type="match status" value="1"/>
</dbReference>
<dbReference type="SUPFAM" id="SSF82199">
    <property type="entry name" value="SET domain"/>
    <property type="match status" value="1"/>
</dbReference>
<evidence type="ECO:0000256" key="8">
    <source>
        <dbReference type="ARBA" id="ARBA00022679"/>
    </source>
</evidence>
<keyword evidence="6" id="KW-0158">Chromosome</keyword>
<feature type="region of interest" description="Disordered" evidence="15">
    <location>
        <begin position="516"/>
        <end position="562"/>
    </location>
</feature>
<reference evidence="17 18" key="1">
    <citation type="journal article" date="2018" name="IMA Fungus">
        <title>IMA Genome-F 9: Draft genome sequence of Annulohypoxylon stygium, Aspergillus mulundensis, Berkeleyomyces basicola (syn. Thielaviopsis basicola), Ceratocystis smalleyi, two Cercospora beticola strains, Coleophoma cylindrospora, Fusarium fracticaudum, Phialophora cf. hyalina, and Morchella septimelata.</title>
        <authorList>
            <person name="Wingfield B.D."/>
            <person name="Bills G.F."/>
            <person name="Dong Y."/>
            <person name="Huang W."/>
            <person name="Nel W.J."/>
            <person name="Swalarsk-Parry B.S."/>
            <person name="Vaghefi N."/>
            <person name="Wilken P.M."/>
            <person name="An Z."/>
            <person name="de Beer Z.W."/>
            <person name="De Vos L."/>
            <person name="Chen L."/>
            <person name="Duong T.A."/>
            <person name="Gao Y."/>
            <person name="Hammerbacher A."/>
            <person name="Kikkert J.R."/>
            <person name="Li Y."/>
            <person name="Li H."/>
            <person name="Li K."/>
            <person name="Li Q."/>
            <person name="Liu X."/>
            <person name="Ma X."/>
            <person name="Naidoo K."/>
            <person name="Pethybridge S.J."/>
            <person name="Sun J."/>
            <person name="Steenkamp E.T."/>
            <person name="van der Nest M.A."/>
            <person name="van Wyk S."/>
            <person name="Wingfield M.J."/>
            <person name="Xiong C."/>
            <person name="Yue Q."/>
            <person name="Zhang X."/>
        </authorList>
    </citation>
    <scope>NUCLEOTIDE SEQUENCE [LARGE SCALE GENOMIC DNA]</scope>
    <source>
        <strain evidence="17 18">BP 5553</strain>
    </source>
</reference>
<evidence type="ECO:0000256" key="3">
    <source>
        <dbReference type="ARBA" id="ARBA00004286"/>
    </source>
</evidence>
<dbReference type="Proteomes" id="UP000254866">
    <property type="component" value="Unassembled WGS sequence"/>
</dbReference>
<dbReference type="EMBL" id="NPIC01000003">
    <property type="protein sequence ID" value="RDL38162.1"/>
    <property type="molecule type" value="Genomic_DNA"/>
</dbReference>
<evidence type="ECO:0000256" key="11">
    <source>
        <dbReference type="ARBA" id="ARBA00023242"/>
    </source>
</evidence>
<dbReference type="OrthoDB" id="6627536at2759"/>
<dbReference type="GO" id="GO:0032259">
    <property type="term" value="P:methylation"/>
    <property type="evidence" value="ECO:0007669"/>
    <property type="project" value="UniProtKB-KW"/>
</dbReference>
<accession>A0A370TRK6</accession>
<dbReference type="SMART" id="SM00317">
    <property type="entry name" value="SET"/>
    <property type="match status" value="1"/>
</dbReference>
<evidence type="ECO:0000256" key="10">
    <source>
        <dbReference type="ARBA" id="ARBA00022853"/>
    </source>
</evidence>
<evidence type="ECO:0000256" key="4">
    <source>
        <dbReference type="ARBA" id="ARBA00014232"/>
    </source>
</evidence>
<keyword evidence="7 17" id="KW-0489">Methyltransferase</keyword>
<feature type="compositionally biased region" description="Low complexity" evidence="15">
    <location>
        <begin position="409"/>
        <end position="437"/>
    </location>
</feature>
<evidence type="ECO:0000256" key="12">
    <source>
        <dbReference type="ARBA" id="ARBA00024057"/>
    </source>
</evidence>
<keyword evidence="11" id="KW-0539">Nucleus</keyword>
<dbReference type="GeneID" id="43598444"/>
<organism evidence="17 18">
    <name type="scientific">Venustampulla echinocandica</name>
    <dbReference type="NCBI Taxonomy" id="2656787"/>
    <lineage>
        <taxon>Eukaryota</taxon>
        <taxon>Fungi</taxon>
        <taxon>Dikarya</taxon>
        <taxon>Ascomycota</taxon>
        <taxon>Pezizomycotina</taxon>
        <taxon>Leotiomycetes</taxon>
        <taxon>Helotiales</taxon>
        <taxon>Pleuroascaceae</taxon>
        <taxon>Venustampulla</taxon>
    </lineage>
</organism>
<dbReference type="CDD" id="cd10524">
    <property type="entry name" value="SET_Suv4-20-like"/>
    <property type="match status" value="1"/>
</dbReference>
<evidence type="ECO:0000313" key="18">
    <source>
        <dbReference type="Proteomes" id="UP000254866"/>
    </source>
</evidence>
<comment type="catalytic activity">
    <reaction evidence="14">
        <text>L-lysyl(20)-[histone H4] + 3 S-adenosyl-L-methionine = N(6),N(6),N(6)-trimethyl-L-lysyl(20)-[histone H4] + 3 S-adenosyl-L-homocysteine + 3 H(+)</text>
        <dbReference type="Rhea" id="RHEA:64456"/>
        <dbReference type="Rhea" id="RHEA-COMP:15554"/>
        <dbReference type="Rhea" id="RHEA-COMP:15998"/>
        <dbReference type="ChEBI" id="CHEBI:15378"/>
        <dbReference type="ChEBI" id="CHEBI:29969"/>
        <dbReference type="ChEBI" id="CHEBI:57856"/>
        <dbReference type="ChEBI" id="CHEBI:59789"/>
        <dbReference type="ChEBI" id="CHEBI:61961"/>
        <dbReference type="EC" id="2.1.1.372"/>
    </reaction>
</comment>
<evidence type="ECO:0000259" key="16">
    <source>
        <dbReference type="PROSITE" id="PS50280"/>
    </source>
</evidence>
<dbReference type="InterPro" id="IPR046341">
    <property type="entry name" value="SET_dom_sf"/>
</dbReference>
<feature type="compositionally biased region" description="Basic residues" evidence="15">
    <location>
        <begin position="694"/>
        <end position="707"/>
    </location>
</feature>
<keyword evidence="10" id="KW-0156">Chromatin regulator</keyword>
<dbReference type="STRING" id="2656787.A0A370TRK6"/>
<dbReference type="InterPro" id="IPR001214">
    <property type="entry name" value="SET_dom"/>
</dbReference>
<keyword evidence="8 17" id="KW-0808">Transferase</keyword>
<sequence>MPPRYIPKKERLTLAQLTTYDDILTDALVDHVYFWTHIRKNKRAYHSSRGIREEDVTSILQKSVIIEKDAAKAETQLLALPGLKKFLGSLKTEKEKDDFRKHLRKYISIYLPDCPFEVSTSNRYTIDTHEAAVTTRRLIKKGEVVKYLCGIQVIMTPEEEDHIKKSRRDFSIVVSSRNKSASLFLGPARFANHDCGANAKLMTTGNAGMEIIAVRNIELGEEVTVSYGENYFGEDNCECLCKTCEDNCQNGWTQGDDKNESIPKLSIEQEASGSGSLYSLRRRSNRLDSADDSSRNQSMTPDINIRPRVLRTITRSLSGLKNVESMLGKSPSIEPQISNLKRKRVTESFTEESAFEKEPQSEPESLALKRERLGEMLAPSPSCEQPGTESVVKIEESNIGFSEMASVQPSPTSSTPASRQRSQSTSSADRQTSTDATSVDDDTIVVDARVNASGIPIAKKPRLDKQPNPLEQAESGETIIVGPSTNPEHPAVEEDGSGLSDVGSSIFGGGNFEHLTTKASRCPENSKKRKLIEEDTSNDGEPRKVRKKWGSCRTISSPEPAPARPFRVPGDYVLTPLLLAQPTSAWINCKICEEPFVQENAYFTRSSCPRCERHSKLYGYMWPKTDKEGRDDSEERVLDHRTVHRFIRPQEERMVRKRNRSATESRGVTREVSQASQVKVVDEHKEASDEKQRRSGRKRVKKDRFTL</sequence>
<dbReference type="AlphaFoldDB" id="A0A370TRK6"/>
<dbReference type="GO" id="GO:0140943">
    <property type="term" value="F:histone H4K20 trimethyltransferase activity"/>
    <property type="evidence" value="ECO:0007669"/>
    <property type="project" value="UniProtKB-EC"/>
</dbReference>
<feature type="compositionally biased region" description="Basic and acidic residues" evidence="15">
    <location>
        <begin position="680"/>
        <end position="693"/>
    </location>
</feature>
<evidence type="ECO:0000256" key="15">
    <source>
        <dbReference type="SAM" id="MobiDB-lite"/>
    </source>
</evidence>
<dbReference type="PANTHER" id="PTHR12977:SF4">
    <property type="entry name" value="HISTONE-LYSINE N-METHYLTRANSFERASE KMT5B"/>
    <property type="match status" value="1"/>
</dbReference>